<dbReference type="NCBIfam" id="NF033681">
    <property type="entry name" value="ExeM_NucH_DNase"/>
    <property type="match status" value="1"/>
</dbReference>
<dbReference type="Pfam" id="PF00028">
    <property type="entry name" value="Cadherin"/>
    <property type="match status" value="1"/>
</dbReference>
<keyword evidence="5" id="KW-1185">Reference proteome</keyword>
<dbReference type="InterPro" id="IPR018511">
    <property type="entry name" value="Hemolysin-typ_Ca-bd_CS"/>
</dbReference>
<dbReference type="PROSITE" id="PS51841">
    <property type="entry name" value="LTD"/>
    <property type="match status" value="1"/>
</dbReference>
<dbReference type="SUPFAM" id="SSF56219">
    <property type="entry name" value="DNase I-like"/>
    <property type="match status" value="1"/>
</dbReference>
<evidence type="ECO:0000259" key="3">
    <source>
        <dbReference type="PROSITE" id="PS51841"/>
    </source>
</evidence>
<dbReference type="CDD" id="cd04486">
    <property type="entry name" value="YhcR_OBF_like"/>
    <property type="match status" value="1"/>
</dbReference>
<dbReference type="PANTHER" id="PTHR42834:SF1">
    <property type="entry name" value="ENDONUCLEASE_EXONUCLEASE_PHOSPHATASE FAMILY PROTEIN (AFU_ORTHOLOGUE AFUA_3G09210)"/>
    <property type="match status" value="1"/>
</dbReference>
<dbReference type="Proteomes" id="UP000236752">
    <property type="component" value="Unassembled WGS sequence"/>
</dbReference>
<feature type="region of interest" description="Disordered" evidence="1">
    <location>
        <begin position="783"/>
        <end position="805"/>
    </location>
</feature>
<dbReference type="InterPro" id="IPR001343">
    <property type="entry name" value="Hemolysn_Ca-bd"/>
</dbReference>
<dbReference type="GO" id="GO:0005509">
    <property type="term" value="F:calcium ion binding"/>
    <property type="evidence" value="ECO:0007669"/>
    <property type="project" value="InterPro"/>
</dbReference>
<protein>
    <submittedName>
        <fullName evidence="4">Cadherin domain-containing protein</fullName>
    </submittedName>
</protein>
<name>A0A1H5ZP30_9RHOB</name>
<sequence>MFGRASFSGKGRFVFNLNKDFGTQGDDTLAGTEDTDFIWGRRGDDVILGSSGYDYIDGGQGFDVVSFEGSVLDYDIGDGLNHLSRFAMIAALEGAPTTGSTSLKDVEALYFAADDYTYYLDGTNNAVLAGDDTAAAVENVELTIAGADLLANDVEFDGDRMVIIAVDATSALGASVSLVDGNVVYFPDTAFDALAEGDVVTDTFTYTVDDGLGGTDVATVTVTVTGTNDDPVLTIASAVTIDENTTDVTTAQVTDVDGTTATYSLSGADEALFTIDQTTGTLSFITAPDFEAPEDDGTDNVYNVTVTATDEFGGTDSADVAVTVADVLELPVIDARINEFHYDNDGSDTGEFIEIRTAAGDDVSFLTVELVNGSTGFVYNTIAVNGTDMTSDGTYDYYVINLPTNGLQNGSPDGIVLTNGPEVIEFLSYEGSLDAIDGAAAGMTSTDIGVSEAGSTPVGFSLQRNDDGTWREPEENTSGAENVPVVEPAQIVITEIMQNPSAVADSAGEYFEIYNAGTEPVDINGWTVSDNDFDSFVIDNGGPLIVPAGGYLVLGNNADTATNGGVPVDYEYSGMFLANGADEIVLTDTNSVEIDRVEYDDGPNFPDPTGASMELIDVTLDNNVGANWTTAEDAFGDGDLGTPGASNDGPVDLTPRINELHYDNVDGDTGEFIEVRVAAGTDVSAMSVELYNGSTGALYGRSLLGNRTPTSDGTYDYYKLNFLGIQNGSPDGLALVDNGEVIEFLSYEGTFTATDSTAIGLTSEDIGVFEDNSTPVGFSLQRNEDGTWSAPSENTGGAANTEGDPGPDATAVKISEIQGQGGDSLLLGQSVSVTAVVTYVTTDGFFLQEEDIDADGDLLTSEGIFVFTGGGDLVSLGDVMTVTGTVGEFFGQTQIAATSTEFVTTTNVMPTPATITLSPDMAQNYEAYEGMQVLVESGTADPLTVITNFNLDRFGQITVSSGNQYQPTQLYDAQTQAAEIDALQEANENNSLLLDDGVDSQNPSSFNYLPGGPGDDGDGVLNSTDDFSDAGSTIRLGAEIEAPIQGIMSYGFGEYRVIVTETLQIDETTNTGARTDAPADVGGTLQIASYNVLNYFTTIDEPGAGTGPDGTLNPRGADTAEEFERQSSKIVDGIIGTGAEVIALQEIENNGTVAIGTLVDQLNAEGTAANYAYVDPTGTGDFIGTDAITTGIIYDANAVTLLHSEYIVYDEPSAATTFAIADEIQTALGISVVDDFDRNRPTVVATFIDNATGQTFTVASSHFKSKGDSGLQDLADAAQAHLDAGGTDITQAQLDALLADPNFDQGDGQGFWNGVRTEAAQELDTFISTVYNGGGVDNVLLLGDMNAYAEEDPVQFLDDDAGYVDLIDAFIGQDVAYSYVFDGQRGTLDQGLADAAFAGSVTGVTEWHINADEPDLINYDTSFNDPAFYNDGVYASSDHDPLIIGVEFDTLIFT</sequence>
<dbReference type="InterPro" id="IPR036691">
    <property type="entry name" value="Endo/exonu/phosph_ase_sf"/>
</dbReference>
<dbReference type="Pfam" id="PF17963">
    <property type="entry name" value="Big_9"/>
    <property type="match status" value="1"/>
</dbReference>
<dbReference type="PROSITE" id="PS00330">
    <property type="entry name" value="HEMOLYSIN_CALCIUM"/>
    <property type="match status" value="1"/>
</dbReference>
<dbReference type="InterPro" id="IPR011049">
    <property type="entry name" value="Serralysin-like_metalloprot_C"/>
</dbReference>
<accession>A0A1H5ZP30</accession>
<evidence type="ECO:0000313" key="4">
    <source>
        <dbReference type="EMBL" id="SEG37910.1"/>
    </source>
</evidence>
<organism evidence="4 5">
    <name type="scientific">Thalassococcus halodurans</name>
    <dbReference type="NCBI Taxonomy" id="373675"/>
    <lineage>
        <taxon>Bacteria</taxon>
        <taxon>Pseudomonadati</taxon>
        <taxon>Pseudomonadota</taxon>
        <taxon>Alphaproteobacteria</taxon>
        <taxon>Rhodobacterales</taxon>
        <taxon>Roseobacteraceae</taxon>
        <taxon>Thalassococcus</taxon>
    </lineage>
</organism>
<feature type="domain" description="Cadherin" evidence="2">
    <location>
        <begin position="233"/>
        <end position="333"/>
    </location>
</feature>
<dbReference type="OrthoDB" id="9773411at2"/>
<dbReference type="InterPro" id="IPR036415">
    <property type="entry name" value="Lamin_tail_dom_sf"/>
</dbReference>
<dbReference type="GO" id="GO:0007156">
    <property type="term" value="P:homophilic cell adhesion via plasma membrane adhesion molecules"/>
    <property type="evidence" value="ECO:0007669"/>
    <property type="project" value="InterPro"/>
</dbReference>
<dbReference type="InterPro" id="IPR010221">
    <property type="entry name" value="VCBS_dom"/>
</dbReference>
<dbReference type="EMBL" id="FNUZ01000004">
    <property type="protein sequence ID" value="SEG37910.1"/>
    <property type="molecule type" value="Genomic_DNA"/>
</dbReference>
<feature type="domain" description="LTD" evidence="3">
    <location>
        <begin position="477"/>
        <end position="601"/>
    </location>
</feature>
<dbReference type="SUPFAM" id="SSF49313">
    <property type="entry name" value="Cadherin-like"/>
    <property type="match status" value="1"/>
</dbReference>
<dbReference type="InterPro" id="IPR002126">
    <property type="entry name" value="Cadherin-like_dom"/>
</dbReference>
<dbReference type="CDD" id="cd11304">
    <property type="entry name" value="Cadherin_repeat"/>
    <property type="match status" value="1"/>
</dbReference>
<dbReference type="SUPFAM" id="SSF51120">
    <property type="entry name" value="beta-Roll"/>
    <property type="match status" value="1"/>
</dbReference>
<dbReference type="SUPFAM" id="SSF74853">
    <property type="entry name" value="Lamin A/C globular tail domain"/>
    <property type="match status" value="1"/>
</dbReference>
<dbReference type="RefSeq" id="WP_103910880.1">
    <property type="nucleotide sequence ID" value="NZ_FNUZ01000004.1"/>
</dbReference>
<dbReference type="SMART" id="SM00112">
    <property type="entry name" value="CA"/>
    <property type="match status" value="1"/>
</dbReference>
<gene>
    <name evidence="4" type="ORF">SAMN04488045_2544</name>
</gene>
<feature type="compositionally biased region" description="Polar residues" evidence="1">
    <location>
        <begin position="789"/>
        <end position="798"/>
    </location>
</feature>
<dbReference type="Pfam" id="PF00932">
    <property type="entry name" value="LTD"/>
    <property type="match status" value="1"/>
</dbReference>
<dbReference type="Pfam" id="PF00353">
    <property type="entry name" value="HemolysinCabind"/>
    <property type="match status" value="1"/>
</dbReference>
<dbReference type="PROSITE" id="PS50268">
    <property type="entry name" value="CADHERIN_2"/>
    <property type="match status" value="1"/>
</dbReference>
<dbReference type="Gene3D" id="2.60.40.60">
    <property type="entry name" value="Cadherins"/>
    <property type="match status" value="1"/>
</dbReference>
<evidence type="ECO:0000259" key="2">
    <source>
        <dbReference type="PROSITE" id="PS50268"/>
    </source>
</evidence>
<dbReference type="PANTHER" id="PTHR42834">
    <property type="entry name" value="ENDONUCLEASE/EXONUCLEASE/PHOSPHATASE FAMILY PROTEIN (AFU_ORTHOLOGUE AFUA_3G09210)"/>
    <property type="match status" value="1"/>
</dbReference>
<dbReference type="GO" id="GO:0016020">
    <property type="term" value="C:membrane"/>
    <property type="evidence" value="ECO:0007669"/>
    <property type="project" value="InterPro"/>
</dbReference>
<evidence type="ECO:0000256" key="1">
    <source>
        <dbReference type="SAM" id="MobiDB-lite"/>
    </source>
</evidence>
<dbReference type="Gene3D" id="3.60.10.10">
    <property type="entry name" value="Endonuclease/exonuclease/phosphatase"/>
    <property type="match status" value="1"/>
</dbReference>
<proteinExistence type="predicted"/>
<evidence type="ECO:0000313" key="5">
    <source>
        <dbReference type="Proteomes" id="UP000236752"/>
    </source>
</evidence>
<dbReference type="InterPro" id="IPR047971">
    <property type="entry name" value="ExeM-like"/>
</dbReference>
<dbReference type="NCBIfam" id="TIGR01965">
    <property type="entry name" value="VCBS_repeat"/>
    <property type="match status" value="1"/>
</dbReference>
<reference evidence="4 5" key="1">
    <citation type="submission" date="2016-10" db="EMBL/GenBank/DDBJ databases">
        <authorList>
            <person name="de Groot N.N."/>
        </authorList>
    </citation>
    <scope>NUCLEOTIDE SEQUENCE [LARGE SCALE GENOMIC DNA]</scope>
    <source>
        <strain evidence="4 5">DSM 26915</strain>
    </source>
</reference>
<dbReference type="InterPro" id="IPR015919">
    <property type="entry name" value="Cadherin-like_sf"/>
</dbReference>
<dbReference type="InterPro" id="IPR001322">
    <property type="entry name" value="Lamin_tail_dom"/>
</dbReference>